<dbReference type="GeneID" id="125316388"/>
<organism evidence="1 2">
    <name type="scientific">Rhodamnia argentea</name>
    <dbReference type="NCBI Taxonomy" id="178133"/>
    <lineage>
        <taxon>Eukaryota</taxon>
        <taxon>Viridiplantae</taxon>
        <taxon>Streptophyta</taxon>
        <taxon>Embryophyta</taxon>
        <taxon>Tracheophyta</taxon>
        <taxon>Spermatophyta</taxon>
        <taxon>Magnoliopsida</taxon>
        <taxon>eudicotyledons</taxon>
        <taxon>Gunneridae</taxon>
        <taxon>Pentapetalae</taxon>
        <taxon>rosids</taxon>
        <taxon>malvids</taxon>
        <taxon>Myrtales</taxon>
        <taxon>Myrtaceae</taxon>
        <taxon>Myrtoideae</taxon>
        <taxon>Myrteae</taxon>
        <taxon>Australasian group</taxon>
        <taxon>Rhodamnia</taxon>
    </lineage>
</organism>
<reference evidence="2" key="1">
    <citation type="submission" date="2025-08" db="UniProtKB">
        <authorList>
            <consortium name="RefSeq"/>
        </authorList>
    </citation>
    <scope>IDENTIFICATION</scope>
    <source>
        <tissue evidence="2">Leaf</tissue>
    </source>
</reference>
<accession>A0ABM3HVG7</accession>
<protein>
    <submittedName>
        <fullName evidence="2">Uncharacterized protein LOC125316388</fullName>
    </submittedName>
</protein>
<sequence>MDTVWQAIRTVVGDYFVEMASGSGLFLMWLKLMGSYIELDKGTYVDSMGAALNPEMVEVEGGGSVGREALLFGHVYDGEGGVVKFGKITVGESGFIGSRAVAMPGVAVESGGSLSALSLAMKGEVIRST</sequence>
<dbReference type="SUPFAM" id="SSF51161">
    <property type="entry name" value="Trimeric LpxA-like enzymes"/>
    <property type="match status" value="1"/>
</dbReference>
<proteinExistence type="predicted"/>
<evidence type="ECO:0000313" key="1">
    <source>
        <dbReference type="Proteomes" id="UP000827889"/>
    </source>
</evidence>
<dbReference type="InterPro" id="IPR011004">
    <property type="entry name" value="Trimer_LpxA-like_sf"/>
</dbReference>
<evidence type="ECO:0000313" key="2">
    <source>
        <dbReference type="RefSeq" id="XP_048140598.1"/>
    </source>
</evidence>
<gene>
    <name evidence="2" type="primary">LOC125316388</name>
</gene>
<keyword evidence="1" id="KW-1185">Reference proteome</keyword>
<name>A0ABM3HVG7_9MYRT</name>
<dbReference type="RefSeq" id="XP_048140598.1">
    <property type="nucleotide sequence ID" value="XM_048284641.1"/>
</dbReference>
<dbReference type="Proteomes" id="UP000827889">
    <property type="component" value="Chromosome 8"/>
</dbReference>